<dbReference type="EMBL" id="KL198157">
    <property type="protein sequence ID" value="KDQ06088.1"/>
    <property type="molecule type" value="Genomic_DNA"/>
</dbReference>
<reference evidence="2" key="1">
    <citation type="journal article" date="2014" name="Proc. Natl. Acad. Sci. U.S.A.">
        <title>Extensive sampling of basidiomycete genomes demonstrates inadequacy of the white-rot/brown-rot paradigm for wood decay fungi.</title>
        <authorList>
            <person name="Riley R."/>
            <person name="Salamov A.A."/>
            <person name="Brown D.W."/>
            <person name="Nagy L.G."/>
            <person name="Floudas D."/>
            <person name="Held B.W."/>
            <person name="Levasseur A."/>
            <person name="Lombard V."/>
            <person name="Morin E."/>
            <person name="Otillar R."/>
            <person name="Lindquist E.A."/>
            <person name="Sun H."/>
            <person name="LaButti K.M."/>
            <person name="Schmutz J."/>
            <person name="Jabbour D."/>
            <person name="Luo H."/>
            <person name="Baker S.E."/>
            <person name="Pisabarro A.G."/>
            <person name="Walton J.D."/>
            <person name="Blanchette R.A."/>
            <person name="Henrissat B."/>
            <person name="Martin F."/>
            <person name="Cullen D."/>
            <person name="Hibbett D.S."/>
            <person name="Grigoriev I.V."/>
        </authorList>
    </citation>
    <scope>NUCLEOTIDE SEQUENCE [LARGE SCALE GENOMIC DNA]</scope>
    <source>
        <strain evidence="2">FD-172 SS1</strain>
    </source>
</reference>
<evidence type="ECO:0000313" key="1">
    <source>
        <dbReference type="EMBL" id="KDQ06088.1"/>
    </source>
</evidence>
<proteinExistence type="predicted"/>
<evidence type="ECO:0000313" key="2">
    <source>
        <dbReference type="Proteomes" id="UP000027195"/>
    </source>
</evidence>
<keyword evidence="2" id="KW-1185">Reference proteome</keyword>
<organism evidence="1 2">
    <name type="scientific">Botryobasidium botryosum (strain FD-172 SS1)</name>
    <dbReference type="NCBI Taxonomy" id="930990"/>
    <lineage>
        <taxon>Eukaryota</taxon>
        <taxon>Fungi</taxon>
        <taxon>Dikarya</taxon>
        <taxon>Basidiomycota</taxon>
        <taxon>Agaricomycotina</taxon>
        <taxon>Agaricomycetes</taxon>
        <taxon>Cantharellales</taxon>
        <taxon>Botryobasidiaceae</taxon>
        <taxon>Botryobasidium</taxon>
    </lineage>
</organism>
<dbReference type="Proteomes" id="UP000027195">
    <property type="component" value="Unassembled WGS sequence"/>
</dbReference>
<gene>
    <name evidence="1" type="ORF">BOTBODRAFT_271109</name>
</gene>
<accession>A0A067LS59</accession>
<dbReference type="InParanoid" id="A0A067LS59"/>
<sequence length="151" mass="17189">MQMHGALPREELRLSDWFLQQPHGFAAFLKNQLCISFGQRDKGRYEHASRVIVYGPSEGVLTMIPLIELSECLSCPICGVLHDSHQRRGGCPTCACPYRQLQGRLGLHWLGHGAVWRRGRWSPHVLHAKTVDARWLRQEWTVRRAGGRAGL</sequence>
<dbReference type="AlphaFoldDB" id="A0A067LS59"/>
<protein>
    <submittedName>
        <fullName evidence="1">Uncharacterized protein</fullName>
    </submittedName>
</protein>
<dbReference type="HOGENOM" id="CLU_1731156_0_0_1"/>
<name>A0A067LS59_BOTB1</name>